<organism evidence="1 2">
    <name type="scientific">Trifolium medium</name>
    <dbReference type="NCBI Taxonomy" id="97028"/>
    <lineage>
        <taxon>Eukaryota</taxon>
        <taxon>Viridiplantae</taxon>
        <taxon>Streptophyta</taxon>
        <taxon>Embryophyta</taxon>
        <taxon>Tracheophyta</taxon>
        <taxon>Spermatophyta</taxon>
        <taxon>Magnoliopsida</taxon>
        <taxon>eudicotyledons</taxon>
        <taxon>Gunneridae</taxon>
        <taxon>Pentapetalae</taxon>
        <taxon>rosids</taxon>
        <taxon>fabids</taxon>
        <taxon>Fabales</taxon>
        <taxon>Fabaceae</taxon>
        <taxon>Papilionoideae</taxon>
        <taxon>50 kb inversion clade</taxon>
        <taxon>NPAAA clade</taxon>
        <taxon>Hologalegina</taxon>
        <taxon>IRL clade</taxon>
        <taxon>Trifolieae</taxon>
        <taxon>Trifolium</taxon>
    </lineage>
</organism>
<keyword evidence="1" id="KW-0675">Receptor</keyword>
<dbReference type="AlphaFoldDB" id="A0A392V1S9"/>
<comment type="caution">
    <text evidence="1">The sequence shown here is derived from an EMBL/GenBank/DDBJ whole genome shotgun (WGS) entry which is preliminary data.</text>
</comment>
<protein>
    <submittedName>
        <fullName evidence="1">Glutamate receptor 3.6</fullName>
    </submittedName>
</protein>
<name>A0A392V1S9_9FABA</name>
<feature type="non-terminal residue" evidence="1">
    <location>
        <position position="63"/>
    </location>
</feature>
<evidence type="ECO:0000313" key="2">
    <source>
        <dbReference type="Proteomes" id="UP000265520"/>
    </source>
</evidence>
<proteinExistence type="predicted"/>
<evidence type="ECO:0000313" key="1">
    <source>
        <dbReference type="EMBL" id="MCI81189.1"/>
    </source>
</evidence>
<accession>A0A392V1S9</accession>
<keyword evidence="2" id="KW-1185">Reference proteome</keyword>
<sequence>MGSKWEIEKFTGSNDFSLWKVKLRAILTQQKCAEALLGIPNMSNTLSAAEKNEMNDKALSAII</sequence>
<reference evidence="1 2" key="1">
    <citation type="journal article" date="2018" name="Front. Plant Sci.">
        <title>Red Clover (Trifolium pratense) and Zigzag Clover (T. medium) - A Picture of Genomic Similarities and Differences.</title>
        <authorList>
            <person name="Dluhosova J."/>
            <person name="Istvanek J."/>
            <person name="Nedelnik J."/>
            <person name="Repkova J."/>
        </authorList>
    </citation>
    <scope>NUCLEOTIDE SEQUENCE [LARGE SCALE GENOMIC DNA]</scope>
    <source>
        <strain evidence="2">cv. 10/8</strain>
        <tissue evidence="1">Leaf</tissue>
    </source>
</reference>
<dbReference type="EMBL" id="LXQA011012959">
    <property type="protein sequence ID" value="MCI81189.1"/>
    <property type="molecule type" value="Genomic_DNA"/>
</dbReference>
<dbReference type="Proteomes" id="UP000265520">
    <property type="component" value="Unassembled WGS sequence"/>
</dbReference>